<reference evidence="1" key="2">
    <citation type="journal article" date="2015" name="Data Brief">
        <title>Shoot transcriptome of the giant reed, Arundo donax.</title>
        <authorList>
            <person name="Barrero R.A."/>
            <person name="Guerrero F.D."/>
            <person name="Moolhuijzen P."/>
            <person name="Goolsby J.A."/>
            <person name="Tidwell J."/>
            <person name="Bellgard S.E."/>
            <person name="Bellgard M.I."/>
        </authorList>
    </citation>
    <scope>NUCLEOTIDE SEQUENCE</scope>
    <source>
        <tissue evidence="1">Shoot tissue taken approximately 20 cm above the soil surface</tissue>
    </source>
</reference>
<organism evidence="1">
    <name type="scientific">Arundo donax</name>
    <name type="common">Giant reed</name>
    <name type="synonym">Donax arundinaceus</name>
    <dbReference type="NCBI Taxonomy" id="35708"/>
    <lineage>
        <taxon>Eukaryota</taxon>
        <taxon>Viridiplantae</taxon>
        <taxon>Streptophyta</taxon>
        <taxon>Embryophyta</taxon>
        <taxon>Tracheophyta</taxon>
        <taxon>Spermatophyta</taxon>
        <taxon>Magnoliopsida</taxon>
        <taxon>Liliopsida</taxon>
        <taxon>Poales</taxon>
        <taxon>Poaceae</taxon>
        <taxon>PACMAD clade</taxon>
        <taxon>Arundinoideae</taxon>
        <taxon>Arundineae</taxon>
        <taxon>Arundo</taxon>
    </lineage>
</organism>
<protein>
    <submittedName>
        <fullName evidence="1">Uncharacterized protein</fullName>
    </submittedName>
</protein>
<evidence type="ECO:0000313" key="1">
    <source>
        <dbReference type="EMBL" id="JAD16005.1"/>
    </source>
</evidence>
<dbReference type="EMBL" id="GBRH01281890">
    <property type="protein sequence ID" value="JAD16005.1"/>
    <property type="molecule type" value="Transcribed_RNA"/>
</dbReference>
<proteinExistence type="predicted"/>
<accession>A0A0A8XTL0</accession>
<dbReference type="AlphaFoldDB" id="A0A0A8XTL0"/>
<name>A0A0A8XTL0_ARUDO</name>
<sequence>MEVMTSKRENPGVKAWSISSYKRMEVGESRPYGELLSKEEVISWSLVLQGSKKRGRQFLEKRRLDSSTYI</sequence>
<reference evidence="1" key="1">
    <citation type="submission" date="2014-09" db="EMBL/GenBank/DDBJ databases">
        <authorList>
            <person name="Magalhaes I.L.F."/>
            <person name="Oliveira U."/>
            <person name="Santos F.R."/>
            <person name="Vidigal T.H.D.A."/>
            <person name="Brescovit A.D."/>
            <person name="Santos A.J."/>
        </authorList>
    </citation>
    <scope>NUCLEOTIDE SEQUENCE</scope>
    <source>
        <tissue evidence="1">Shoot tissue taken approximately 20 cm above the soil surface</tissue>
    </source>
</reference>